<evidence type="ECO:0000313" key="5">
    <source>
        <dbReference type="Proteomes" id="UP000779809"/>
    </source>
</evidence>
<reference evidence="4" key="1">
    <citation type="submission" date="2020-07" db="EMBL/GenBank/DDBJ databases">
        <title>Huge and variable diversity of episymbiotic CPR bacteria and DPANN archaea in groundwater ecosystems.</title>
        <authorList>
            <person name="He C.Y."/>
            <person name="Keren R."/>
            <person name="Whittaker M."/>
            <person name="Farag I.F."/>
            <person name="Doudna J."/>
            <person name="Cate J.H.D."/>
            <person name="Banfield J.F."/>
        </authorList>
    </citation>
    <scope>NUCLEOTIDE SEQUENCE</scope>
    <source>
        <strain evidence="4">NC_groundwater_580_Pr5_B-0.1um_64_19</strain>
    </source>
</reference>
<name>A0A932A9D2_9BACT</name>
<keyword evidence="3" id="KW-0732">Signal</keyword>
<dbReference type="AlphaFoldDB" id="A0A932A9D2"/>
<organism evidence="4 5">
    <name type="scientific">Candidatus Korobacter versatilis</name>
    <dbReference type="NCBI Taxonomy" id="658062"/>
    <lineage>
        <taxon>Bacteria</taxon>
        <taxon>Pseudomonadati</taxon>
        <taxon>Acidobacteriota</taxon>
        <taxon>Terriglobia</taxon>
        <taxon>Terriglobales</taxon>
        <taxon>Candidatus Korobacteraceae</taxon>
        <taxon>Candidatus Korobacter</taxon>
    </lineage>
</organism>
<evidence type="ECO:0000256" key="1">
    <source>
        <dbReference type="SAM" id="Coils"/>
    </source>
</evidence>
<keyword evidence="1" id="KW-0175">Coiled coil</keyword>
<evidence type="ECO:0000313" key="4">
    <source>
        <dbReference type="EMBL" id="MBI2679106.1"/>
    </source>
</evidence>
<dbReference type="Pfam" id="PF13620">
    <property type="entry name" value="CarboxypepD_reg"/>
    <property type="match status" value="1"/>
</dbReference>
<keyword evidence="4" id="KW-0645">Protease</keyword>
<sequence>MRRVTFLLCASFLLALFLLATAHAQSAAGAAQLPVKKVVLYKTGVGYFEHVGKVRGDQEFTVDFTTAQLNDVLKSLTIVDSGGGHVAAVRYNSVAPIAERLRTLRLSLGEHSTTADLLSALRGTKVEVQSGAGTFAGSVLAVERKATVGSNGAATSVDELSIITVSGQLRRFELTPAVTVRIADAELGQELARYLSVVGSARSRDFRRMAISTRGTGERQLSLSYISEVPVWKSTYRLVLADDVKKPAVLQGWAVVDNTIGEDWRGVRLSLVAGAPQSFVQEISQPYYVRRPVVQAPSEVSLMPQAHEGTMEVAAAVPFVGGVSIRTSLRGVVTDPQGAVVSGARVTLRAEATGETQSTMTDSYGSYVFERAPVGSVSLSVDANNFAPARMGGIFLAGGQLNQVSVPLAITAASTTVEVVASGGVSVETQTQELVNSFSGNADAARRGDMFEYAITQPVTVAKNQSALVPIVQGEIHAEKVTLWNESRPQALLALWVKNDTGLTLDGGAFEVLDHDAFAGEGIMATLHPEERRLLSYAADTAVSVVEEGRRARSDDDEDEDDDANQPAPGQVATRIRIEHGNISITREQRATATYAIHNADTMPRTVVIEQPLRAQWKLIPGTTPEEISTQAYRFKQTVAAGATQRLVVTTMRPDESSYMVTTITDEQVALFVKDNAMSAGTAQALQGFVAKKRNIAVLDVEAQAKNKEMESINGDQARLRENMKALRGSSEERTLLQRYTRQLNAQEDRIEALRAEMARLKARREEMQAELAAAIEAFAINESR</sequence>
<feature type="region of interest" description="Disordered" evidence="2">
    <location>
        <begin position="546"/>
        <end position="570"/>
    </location>
</feature>
<accession>A0A932A9D2</accession>
<feature type="coiled-coil region" evidence="1">
    <location>
        <begin position="703"/>
        <end position="778"/>
    </location>
</feature>
<evidence type="ECO:0000256" key="2">
    <source>
        <dbReference type="SAM" id="MobiDB-lite"/>
    </source>
</evidence>
<feature type="signal peptide" evidence="3">
    <location>
        <begin position="1"/>
        <end position="24"/>
    </location>
</feature>
<dbReference type="GO" id="GO:0004180">
    <property type="term" value="F:carboxypeptidase activity"/>
    <property type="evidence" value="ECO:0007669"/>
    <property type="project" value="UniProtKB-KW"/>
</dbReference>
<protein>
    <submittedName>
        <fullName evidence="4">Carboxypeptidase regulatory-like domain-containing protein</fullName>
    </submittedName>
</protein>
<dbReference type="EMBL" id="JACPNR010000012">
    <property type="protein sequence ID" value="MBI2679106.1"/>
    <property type="molecule type" value="Genomic_DNA"/>
</dbReference>
<keyword evidence="4" id="KW-0121">Carboxypeptidase</keyword>
<dbReference type="Gene3D" id="2.60.40.1120">
    <property type="entry name" value="Carboxypeptidase-like, regulatory domain"/>
    <property type="match status" value="1"/>
</dbReference>
<feature type="compositionally biased region" description="Acidic residues" evidence="2">
    <location>
        <begin position="555"/>
        <end position="564"/>
    </location>
</feature>
<dbReference type="Proteomes" id="UP000779809">
    <property type="component" value="Unassembled WGS sequence"/>
</dbReference>
<dbReference type="InterPro" id="IPR008969">
    <property type="entry name" value="CarboxyPept-like_regulatory"/>
</dbReference>
<feature type="chain" id="PRO_5037909865" evidence="3">
    <location>
        <begin position="25"/>
        <end position="785"/>
    </location>
</feature>
<dbReference type="SUPFAM" id="SSF49464">
    <property type="entry name" value="Carboxypeptidase regulatory domain-like"/>
    <property type="match status" value="1"/>
</dbReference>
<evidence type="ECO:0000256" key="3">
    <source>
        <dbReference type="SAM" id="SignalP"/>
    </source>
</evidence>
<proteinExistence type="predicted"/>
<keyword evidence="4" id="KW-0378">Hydrolase</keyword>
<gene>
    <name evidence="4" type="ORF">HYX28_10025</name>
</gene>
<comment type="caution">
    <text evidence="4">The sequence shown here is derived from an EMBL/GenBank/DDBJ whole genome shotgun (WGS) entry which is preliminary data.</text>
</comment>